<comment type="pathway">
    <text evidence="2">Carbohydrate degradation; glycolysis; D-glyceraldehyde 3-phosphate and glycerone phosphate from D-glucose: step 3/4.</text>
</comment>
<evidence type="ECO:0000256" key="8">
    <source>
        <dbReference type="ARBA" id="ARBA00022741"/>
    </source>
</evidence>
<dbReference type="PROSITE" id="PS50016">
    <property type="entry name" value="ZF_PHD_2"/>
    <property type="match status" value="1"/>
</dbReference>
<feature type="region of interest" description="Disordered" evidence="22">
    <location>
        <begin position="347"/>
        <end position="383"/>
    </location>
</feature>
<evidence type="ECO:0000256" key="9">
    <source>
        <dbReference type="ARBA" id="ARBA00022771"/>
    </source>
</evidence>
<dbReference type="STRING" id="885580.ENSFDAP00000010388"/>
<keyword evidence="9 21" id="KW-0863">Zinc-finger</keyword>
<evidence type="ECO:0000256" key="19">
    <source>
        <dbReference type="ARBA" id="ARBA00045436"/>
    </source>
</evidence>
<dbReference type="GO" id="GO:0070095">
    <property type="term" value="F:fructose-6-phosphate binding"/>
    <property type="evidence" value="ECO:0007669"/>
    <property type="project" value="TreeGrafter"/>
</dbReference>
<dbReference type="FunFam" id="3.40.50.450:FF:000025">
    <property type="entry name" value="ATP-dependent 6-phosphofructokinase"/>
    <property type="match status" value="1"/>
</dbReference>
<evidence type="ECO:0000256" key="5">
    <source>
        <dbReference type="ARBA" id="ARBA00022553"/>
    </source>
</evidence>
<dbReference type="UniPathway" id="UPA00109">
    <property type="reaction ID" value="UER00182"/>
</dbReference>
<feature type="domain" description="HSR" evidence="25">
    <location>
        <begin position="1"/>
        <end position="104"/>
    </location>
</feature>
<organism evidence="26 27">
    <name type="scientific">Fukomys damarensis</name>
    <name type="common">Damaraland mole rat</name>
    <name type="synonym">Cryptomys damarensis</name>
    <dbReference type="NCBI Taxonomy" id="885580"/>
    <lineage>
        <taxon>Eukaryota</taxon>
        <taxon>Metazoa</taxon>
        <taxon>Chordata</taxon>
        <taxon>Craniata</taxon>
        <taxon>Vertebrata</taxon>
        <taxon>Euteleostomi</taxon>
        <taxon>Mammalia</taxon>
        <taxon>Eutheria</taxon>
        <taxon>Euarchontoglires</taxon>
        <taxon>Glires</taxon>
        <taxon>Rodentia</taxon>
        <taxon>Hystricomorpha</taxon>
        <taxon>Bathyergidae</taxon>
        <taxon>Fukomys</taxon>
    </lineage>
</organism>
<dbReference type="InterPro" id="IPR041914">
    <property type="entry name" value="PFK_vert-type"/>
</dbReference>
<evidence type="ECO:0000313" key="26">
    <source>
        <dbReference type="EMBL" id="KFO28104.1"/>
    </source>
</evidence>
<dbReference type="Proteomes" id="UP000028990">
    <property type="component" value="Unassembled WGS sequence"/>
</dbReference>
<evidence type="ECO:0000259" key="24">
    <source>
        <dbReference type="PROSITE" id="PS50864"/>
    </source>
</evidence>
<comment type="catalytic activity">
    <reaction evidence="20">
        <text>beta-D-fructose 6-phosphate + ATP = beta-D-fructose 1,6-bisphosphate + ADP + H(+)</text>
        <dbReference type="Rhea" id="RHEA:16109"/>
        <dbReference type="ChEBI" id="CHEBI:15378"/>
        <dbReference type="ChEBI" id="CHEBI:30616"/>
        <dbReference type="ChEBI" id="CHEBI:32966"/>
        <dbReference type="ChEBI" id="CHEBI:57634"/>
        <dbReference type="ChEBI" id="CHEBI:456216"/>
        <dbReference type="EC" id="2.7.1.11"/>
    </reaction>
</comment>
<evidence type="ECO:0000256" key="22">
    <source>
        <dbReference type="SAM" id="MobiDB-lite"/>
    </source>
</evidence>
<dbReference type="SUPFAM" id="SSF57903">
    <property type="entry name" value="FYVE/PHD zinc finger"/>
    <property type="match status" value="1"/>
</dbReference>
<feature type="non-terminal residue" evidence="26">
    <location>
        <position position="1"/>
    </location>
</feature>
<evidence type="ECO:0000256" key="18">
    <source>
        <dbReference type="ARBA" id="ARBA00041367"/>
    </source>
</evidence>
<dbReference type="InterPro" id="IPR000770">
    <property type="entry name" value="SAND_dom"/>
</dbReference>
<dbReference type="SUPFAM" id="SSF53784">
    <property type="entry name" value="Phosphofructokinase"/>
    <property type="match status" value="2"/>
</dbReference>
<dbReference type="Gene3D" id="3.30.40.10">
    <property type="entry name" value="Zinc/RING finger domain, C3HC4 (zinc finger)"/>
    <property type="match status" value="1"/>
</dbReference>
<dbReference type="PROSITE" id="PS50864">
    <property type="entry name" value="SAND"/>
    <property type="match status" value="1"/>
</dbReference>
<dbReference type="InterPro" id="IPR022953">
    <property type="entry name" value="ATP_PFK"/>
</dbReference>
<keyword evidence="10 26" id="KW-0418">Kinase</keyword>
<dbReference type="eggNOG" id="KOG2440">
    <property type="taxonomic scope" value="Eukaryota"/>
</dbReference>
<keyword evidence="6" id="KW-0808">Transferase</keyword>
<dbReference type="GO" id="GO:0005945">
    <property type="term" value="C:6-phosphofructokinase complex"/>
    <property type="evidence" value="ECO:0007669"/>
    <property type="project" value="TreeGrafter"/>
</dbReference>
<dbReference type="GO" id="GO:0003872">
    <property type="term" value="F:6-phosphofructokinase activity"/>
    <property type="evidence" value="ECO:0007669"/>
    <property type="project" value="UniProtKB-EC"/>
</dbReference>
<evidence type="ECO:0000259" key="23">
    <source>
        <dbReference type="PROSITE" id="PS50016"/>
    </source>
</evidence>
<keyword evidence="7" id="KW-0479">Metal-binding</keyword>
<keyword evidence="11" id="KW-0862">Zinc</keyword>
<evidence type="ECO:0000256" key="4">
    <source>
        <dbReference type="ARBA" id="ARBA00022533"/>
    </source>
</evidence>
<keyword evidence="15" id="KW-0324">Glycolysis</keyword>
<dbReference type="GO" id="GO:0016020">
    <property type="term" value="C:membrane"/>
    <property type="evidence" value="ECO:0007669"/>
    <property type="project" value="TreeGrafter"/>
</dbReference>
<evidence type="ECO:0000256" key="14">
    <source>
        <dbReference type="ARBA" id="ARBA00022990"/>
    </source>
</evidence>
<gene>
    <name evidence="26" type="ORF">H920_10478</name>
</gene>
<dbReference type="PROSITE" id="PS01359">
    <property type="entry name" value="ZF_PHD_1"/>
    <property type="match status" value="1"/>
</dbReference>
<dbReference type="GO" id="GO:0030388">
    <property type="term" value="P:fructose 1,6-bisphosphate metabolic process"/>
    <property type="evidence" value="ECO:0007669"/>
    <property type="project" value="TreeGrafter"/>
</dbReference>
<feature type="domain" description="PHD-type" evidence="23">
    <location>
        <begin position="295"/>
        <end position="342"/>
    </location>
</feature>
<feature type="compositionally biased region" description="Basic and acidic residues" evidence="22">
    <location>
        <begin position="372"/>
        <end position="383"/>
    </location>
</feature>
<dbReference type="InterPro" id="IPR001965">
    <property type="entry name" value="Znf_PHD"/>
</dbReference>
<dbReference type="Pfam" id="PF00365">
    <property type="entry name" value="PFK"/>
    <property type="match status" value="3"/>
</dbReference>
<keyword evidence="12" id="KW-0067">ATP-binding</keyword>
<dbReference type="SMART" id="SM00249">
    <property type="entry name" value="PHD"/>
    <property type="match status" value="1"/>
</dbReference>
<dbReference type="GO" id="GO:0003677">
    <property type="term" value="F:DNA binding"/>
    <property type="evidence" value="ECO:0007669"/>
    <property type="project" value="InterPro"/>
</dbReference>
<keyword evidence="16" id="KW-0325">Glycoprotein</keyword>
<evidence type="ECO:0000256" key="10">
    <source>
        <dbReference type="ARBA" id="ARBA00022777"/>
    </source>
</evidence>
<evidence type="ECO:0000256" key="3">
    <source>
        <dbReference type="ARBA" id="ARBA00022490"/>
    </source>
</evidence>
<evidence type="ECO:0000313" key="27">
    <source>
        <dbReference type="Proteomes" id="UP000028990"/>
    </source>
</evidence>
<dbReference type="PANTHER" id="PTHR13697:SF14">
    <property type="entry name" value="ATP-DEPENDENT 6-PHOSPHOFRUCTOKINASE, LIVER TYPE"/>
    <property type="match status" value="1"/>
</dbReference>
<dbReference type="Pfam" id="PF00628">
    <property type="entry name" value="PHD"/>
    <property type="match status" value="1"/>
</dbReference>
<protein>
    <recommendedName>
        <fullName evidence="17">6-phosphofructokinase type B</fullName>
    </recommendedName>
    <alternativeName>
        <fullName evidence="18">Phosphofructo-1-kinase isozyme B</fullName>
    </alternativeName>
</protein>
<evidence type="ECO:0000256" key="1">
    <source>
        <dbReference type="ARBA" id="ARBA00001946"/>
    </source>
</evidence>
<dbReference type="SMART" id="SM00258">
    <property type="entry name" value="SAND"/>
    <property type="match status" value="1"/>
</dbReference>
<keyword evidence="5" id="KW-0597">Phosphoprotein</keyword>
<keyword evidence="14" id="KW-0007">Acetylation</keyword>
<dbReference type="SUPFAM" id="SSF63763">
    <property type="entry name" value="SAND domain-like"/>
    <property type="match status" value="1"/>
</dbReference>
<name>A0A091D7L1_FUKDA</name>
<evidence type="ECO:0000256" key="17">
    <source>
        <dbReference type="ARBA" id="ARBA00041251"/>
    </source>
</evidence>
<dbReference type="GO" id="GO:0048029">
    <property type="term" value="F:monosaccharide binding"/>
    <property type="evidence" value="ECO:0007669"/>
    <property type="project" value="TreeGrafter"/>
</dbReference>
<dbReference type="FunFam" id="3.40.50.450:FF:000004">
    <property type="entry name" value="ATP-dependent 6-phosphofructokinase"/>
    <property type="match status" value="1"/>
</dbReference>
<comment type="function">
    <text evidence="19">Catalyzes the phosphorylation of D-fructose 6-phosphate to fructose 1,6-bisphosphate by ATP, the first committing step of glycolysis. Negatively regulates the phagocyte oxidative burst in response to bacterial infection by controlling cellular NADPH biosynthesis and NADPH oxidase-derived reactive oxygen species. Upon macrophage activation, drives the metabolic switch toward glycolysis, thus preventing glucose turnover that produces NADPH via pentose phosphate pathway.</text>
</comment>
<dbReference type="InterPro" id="IPR019786">
    <property type="entry name" value="Zinc_finger_PHD-type_CS"/>
</dbReference>
<dbReference type="Pfam" id="PF01342">
    <property type="entry name" value="SAND"/>
    <property type="match status" value="1"/>
</dbReference>
<keyword evidence="27" id="KW-1185">Reference proteome</keyword>
<dbReference type="FunFam" id="3.10.390.10:FF:000006">
    <property type="entry name" value="Autoimmune regulator"/>
    <property type="match status" value="1"/>
</dbReference>
<dbReference type="GO" id="GO:0061621">
    <property type="term" value="P:canonical glycolysis"/>
    <property type="evidence" value="ECO:0007669"/>
    <property type="project" value="TreeGrafter"/>
</dbReference>
<dbReference type="Gene3D" id="3.40.50.450">
    <property type="match status" value="3"/>
</dbReference>
<evidence type="ECO:0000256" key="6">
    <source>
        <dbReference type="ARBA" id="ARBA00022679"/>
    </source>
</evidence>
<evidence type="ECO:0000256" key="12">
    <source>
        <dbReference type="ARBA" id="ARBA00022840"/>
    </source>
</evidence>
<dbReference type="AlphaFoldDB" id="A0A091D7L1"/>
<dbReference type="Gene3D" id="3.10.390.10">
    <property type="entry name" value="SAND domain-like"/>
    <property type="match status" value="1"/>
</dbReference>
<dbReference type="Pfam" id="PF03172">
    <property type="entry name" value="HSR"/>
    <property type="match status" value="1"/>
</dbReference>
<sequence>GGDAALRHLLKLHRTEIAVAVDSAFPLLHSLADHDVIPEDKFQETMRLKEKEGCPQAFHTLLSWLLTQDSAAIVDFWRVLFKDYNLEHYSGLRPILDGFPKEVDLSQSRKGKKPLSGPKASALPPRHPTKRKALEEPRAAPPTALTPRGTQSPGAQQKVKPPKKPEGNLEPQRLPLGNGMQTMSASVQRAVAVSSGDVPGARGAVEGILIQKVFESGGSKKCIQVGGEFYSPSKFEDPGGKNKTRSSGGGLKALVRAKGAQGSVPGGGEPRVGQQAKAPINPALTSEPQLHQKNEDECTVCRDGGELICCDGCPRAFHLACLSPPLREVPSGTWRCSRCLQGRGQQGLARAQDLRPPEPPTEPLVPQGPRASSEDVRALPREPPSDPALSFLHLLAPPPAGPLPVLDPMALRPLLSSIPEGQQVEDSHAGQEPAPHRDDLESLLSEHSFDGILQWAIQSMARPLAEDVLSPHSHSPYRRRLLLILCERLRPLGMNAAVRAVTRMGIYVGAKVFLIYEGYEGLVEGGENIKPATWLSVSNIIQLGGTVIGSARCKAFTTREGRRAAAYNLVQRGITNLCVIGGDGSLTGANVFRSEWGSLLEELVREGKISETIAQTYSHLSIAGLVGSIDNDFCGTDMTIGTDSALHRIMEVIDAITTTAQSHQRTFVLEVMGRHCGYLALVSALASGADWLFIPEAPPEDGWENFMCERLGETRSRGSRLNIIILAEGAIDRNGKPISSSYVKDLVVRRLGFDTRVTVLGHVQRGGTPSAFDRVLSSKMGMEAVMALLEATPDTAACVVSLSGNQSVRLPLMECVQVTKDVQKAMDNKRFDEAIQLRGRSFENNWNIYKLLAHQKVSKEKTNFSLAILNVGAPAAGMNAAVRSAVRTGISQGHVVYVVHDGFEGLAKGQVQEVGWHDVAGWLGRGGSMLGTKRTLPKAHVEAIVENLRAYSIHALLVIGGFEAYEGVLQLVEARARYEELCIVMCVIPATISNNVPGTDFSLGSDTASCDRIKQSASGTKRRVFIVETMGGYCGYLATVAGIAVGADAAYVFEDPFNIHDLEFLYNLYSSEGKGVFDCRTNVLGHLQQGGAPTPFDRNYGTKLGVKAMLWMSDKLRAVYRKGRVFANAPDSACVIGLRKKVVAFSPVTELKEQTDFEHRMPREQWWLNLRLMLKMLAHYRISMADYVSGELEHVTRRTLSLDTGF</sequence>
<dbReference type="NCBIfam" id="TIGR02478">
    <property type="entry name" value="6PF1K_euk"/>
    <property type="match status" value="1"/>
</dbReference>
<dbReference type="GO" id="GO:0042802">
    <property type="term" value="F:identical protein binding"/>
    <property type="evidence" value="ECO:0007669"/>
    <property type="project" value="TreeGrafter"/>
</dbReference>
<dbReference type="GO" id="GO:0006002">
    <property type="term" value="P:fructose 6-phosphate metabolic process"/>
    <property type="evidence" value="ECO:0007669"/>
    <property type="project" value="InterPro"/>
</dbReference>
<reference evidence="26 27" key="1">
    <citation type="submission" date="2013-11" db="EMBL/GenBank/DDBJ databases">
        <title>The Damaraland mole rat (Fukomys damarensis) genome and evolution of African mole rats.</title>
        <authorList>
            <person name="Gladyshev V.N."/>
            <person name="Fang X."/>
        </authorList>
    </citation>
    <scope>NUCLEOTIDE SEQUENCE [LARGE SCALE GENOMIC DNA]</scope>
    <source>
        <tissue evidence="26">Liver</tissue>
    </source>
</reference>
<dbReference type="InterPro" id="IPR004865">
    <property type="entry name" value="HSR_dom"/>
</dbReference>
<dbReference type="InterPro" id="IPR010919">
    <property type="entry name" value="SAND-like_dom_sf"/>
</dbReference>
<dbReference type="Gene3D" id="3.40.50.460">
    <property type="entry name" value="Phosphofructokinase domain"/>
    <property type="match status" value="1"/>
</dbReference>
<dbReference type="InterPro" id="IPR013083">
    <property type="entry name" value="Znf_RING/FYVE/PHD"/>
</dbReference>
<dbReference type="GO" id="GO:0005634">
    <property type="term" value="C:nucleus"/>
    <property type="evidence" value="ECO:0007669"/>
    <property type="project" value="InterPro"/>
</dbReference>
<evidence type="ECO:0000259" key="25">
    <source>
        <dbReference type="PROSITE" id="PS51414"/>
    </source>
</evidence>
<evidence type="ECO:0000256" key="7">
    <source>
        <dbReference type="ARBA" id="ARBA00022723"/>
    </source>
</evidence>
<evidence type="ECO:0000256" key="21">
    <source>
        <dbReference type="PROSITE-ProRule" id="PRU00146"/>
    </source>
</evidence>
<dbReference type="PROSITE" id="PS00433">
    <property type="entry name" value="PHOSPHOFRUCTOKINASE"/>
    <property type="match status" value="2"/>
</dbReference>
<dbReference type="InterPro" id="IPR035966">
    <property type="entry name" value="PKF_sf"/>
</dbReference>
<evidence type="ECO:0000256" key="20">
    <source>
        <dbReference type="ARBA" id="ARBA00048070"/>
    </source>
</evidence>
<dbReference type="CDD" id="cd00764">
    <property type="entry name" value="Eukaryotic_PFK"/>
    <property type="match status" value="1"/>
</dbReference>
<feature type="domain" description="SAND" evidence="24">
    <location>
        <begin position="180"/>
        <end position="279"/>
    </location>
</feature>
<proteinExistence type="predicted"/>
<evidence type="ECO:0000256" key="13">
    <source>
        <dbReference type="ARBA" id="ARBA00022842"/>
    </source>
</evidence>
<dbReference type="InterPro" id="IPR019787">
    <property type="entry name" value="Znf_PHD-finger"/>
</dbReference>
<dbReference type="InterPro" id="IPR011011">
    <property type="entry name" value="Znf_FYVE_PHD"/>
</dbReference>
<dbReference type="GO" id="GO:0005524">
    <property type="term" value="F:ATP binding"/>
    <property type="evidence" value="ECO:0007669"/>
    <property type="project" value="UniProtKB-KW"/>
</dbReference>
<feature type="region of interest" description="Disordered" evidence="22">
    <location>
        <begin position="104"/>
        <end position="179"/>
    </location>
</feature>
<dbReference type="PANTHER" id="PTHR13697">
    <property type="entry name" value="PHOSPHOFRUCTOKINASE"/>
    <property type="match status" value="1"/>
</dbReference>
<keyword evidence="4" id="KW-0021">Allosteric enzyme</keyword>
<dbReference type="InterPro" id="IPR000023">
    <property type="entry name" value="Phosphofructokinase_dom"/>
</dbReference>
<evidence type="ECO:0000256" key="16">
    <source>
        <dbReference type="ARBA" id="ARBA00023180"/>
    </source>
</evidence>
<dbReference type="GO" id="GO:0016208">
    <property type="term" value="F:AMP binding"/>
    <property type="evidence" value="ECO:0007669"/>
    <property type="project" value="TreeGrafter"/>
</dbReference>
<dbReference type="FunFam" id="3.40.50.460:FF:000003">
    <property type="entry name" value="ATP-dependent 6-phosphofructokinase"/>
    <property type="match status" value="1"/>
</dbReference>
<dbReference type="InterPro" id="IPR015912">
    <property type="entry name" value="Phosphofructokinase_CS"/>
</dbReference>
<evidence type="ECO:0000256" key="11">
    <source>
        <dbReference type="ARBA" id="ARBA00022833"/>
    </source>
</evidence>
<comment type="cofactor">
    <cofactor evidence="1">
        <name>Mg(2+)</name>
        <dbReference type="ChEBI" id="CHEBI:18420"/>
    </cofactor>
</comment>
<keyword evidence="3" id="KW-0963">Cytoplasm</keyword>
<keyword evidence="13" id="KW-0460">Magnesium</keyword>
<accession>A0A091D7L1</accession>
<dbReference type="PRINTS" id="PR00476">
    <property type="entry name" value="PHFRCTKINASE"/>
</dbReference>
<dbReference type="FunFam" id="3.30.40.10:FF:000374">
    <property type="entry name" value="Autoimmune regulator"/>
    <property type="match status" value="1"/>
</dbReference>
<evidence type="ECO:0000256" key="2">
    <source>
        <dbReference type="ARBA" id="ARBA00004679"/>
    </source>
</evidence>
<evidence type="ECO:0000256" key="15">
    <source>
        <dbReference type="ARBA" id="ARBA00023152"/>
    </source>
</evidence>
<dbReference type="PROSITE" id="PS51414">
    <property type="entry name" value="HSR"/>
    <property type="match status" value="1"/>
</dbReference>
<dbReference type="GO" id="GO:0008270">
    <property type="term" value="F:zinc ion binding"/>
    <property type="evidence" value="ECO:0007669"/>
    <property type="project" value="UniProtKB-KW"/>
</dbReference>
<dbReference type="CDD" id="cd15539">
    <property type="entry name" value="PHD1_AIRE"/>
    <property type="match status" value="1"/>
</dbReference>
<dbReference type="InterPro" id="IPR009161">
    <property type="entry name" value="6-Pfructokinase_euk"/>
</dbReference>
<dbReference type="EMBL" id="KN122816">
    <property type="protein sequence ID" value="KFO28104.1"/>
    <property type="molecule type" value="Genomic_DNA"/>
</dbReference>
<keyword evidence="8" id="KW-0547">Nucleotide-binding</keyword>